<evidence type="ECO:0000313" key="3">
    <source>
        <dbReference type="Proteomes" id="UP001054945"/>
    </source>
</evidence>
<dbReference type="AlphaFoldDB" id="A0AAV4PGF9"/>
<dbReference type="Gene3D" id="3.80.10.10">
    <property type="entry name" value="Ribonuclease Inhibitor"/>
    <property type="match status" value="1"/>
</dbReference>
<dbReference type="Proteomes" id="UP001054945">
    <property type="component" value="Unassembled WGS sequence"/>
</dbReference>
<sequence>MGKGIAFKDALKKWSEKTGENAAEATVVKMNGWIPSIDKLDASLATLTNCERLSLSTNMIDKLTNLNSLSKVKDLLCGEEQPEELERHRGTGRHPRGTVGVLQQHRQAEASGQPQEPEGALPVEQQHEGRERAEALG</sequence>
<evidence type="ECO:0000256" key="1">
    <source>
        <dbReference type="SAM" id="MobiDB-lite"/>
    </source>
</evidence>
<dbReference type="InterPro" id="IPR032675">
    <property type="entry name" value="LRR_dom_sf"/>
</dbReference>
<name>A0AAV4PGF9_CAEEX</name>
<dbReference type="EMBL" id="BPLR01004463">
    <property type="protein sequence ID" value="GIX95009.1"/>
    <property type="molecule type" value="Genomic_DNA"/>
</dbReference>
<feature type="region of interest" description="Disordered" evidence="1">
    <location>
        <begin position="80"/>
        <end position="137"/>
    </location>
</feature>
<gene>
    <name evidence="2" type="primary">dnal1</name>
    <name evidence="2" type="ORF">CEXT_442681</name>
</gene>
<evidence type="ECO:0000313" key="2">
    <source>
        <dbReference type="EMBL" id="GIX95009.1"/>
    </source>
</evidence>
<reference evidence="2 3" key="1">
    <citation type="submission" date="2021-06" db="EMBL/GenBank/DDBJ databases">
        <title>Caerostris extrusa draft genome.</title>
        <authorList>
            <person name="Kono N."/>
            <person name="Arakawa K."/>
        </authorList>
    </citation>
    <scope>NUCLEOTIDE SEQUENCE [LARGE SCALE GENOMIC DNA]</scope>
</reference>
<comment type="caution">
    <text evidence="2">The sequence shown here is derived from an EMBL/GenBank/DDBJ whole genome shotgun (WGS) entry which is preliminary data.</text>
</comment>
<dbReference type="PROSITE" id="PS51450">
    <property type="entry name" value="LRR"/>
    <property type="match status" value="1"/>
</dbReference>
<organism evidence="2 3">
    <name type="scientific">Caerostris extrusa</name>
    <name type="common">Bark spider</name>
    <name type="synonym">Caerostris bankana</name>
    <dbReference type="NCBI Taxonomy" id="172846"/>
    <lineage>
        <taxon>Eukaryota</taxon>
        <taxon>Metazoa</taxon>
        <taxon>Ecdysozoa</taxon>
        <taxon>Arthropoda</taxon>
        <taxon>Chelicerata</taxon>
        <taxon>Arachnida</taxon>
        <taxon>Araneae</taxon>
        <taxon>Araneomorphae</taxon>
        <taxon>Entelegynae</taxon>
        <taxon>Araneoidea</taxon>
        <taxon>Araneidae</taxon>
        <taxon>Caerostris</taxon>
    </lineage>
</organism>
<proteinExistence type="predicted"/>
<dbReference type="InterPro" id="IPR001611">
    <property type="entry name" value="Leu-rich_rpt"/>
</dbReference>
<accession>A0AAV4PGF9</accession>
<feature type="compositionally biased region" description="Basic and acidic residues" evidence="1">
    <location>
        <begin position="125"/>
        <end position="137"/>
    </location>
</feature>
<keyword evidence="3" id="KW-1185">Reference proteome</keyword>
<protein>
    <submittedName>
        <fullName evidence="2">Dynein light chain 1, axonemal</fullName>
    </submittedName>
</protein>